<protein>
    <submittedName>
        <fullName evidence="2">Os06g0351800 protein</fullName>
    </submittedName>
</protein>
<evidence type="ECO:0000256" key="1">
    <source>
        <dbReference type="SAM" id="MobiDB-lite"/>
    </source>
</evidence>
<dbReference type="EMBL" id="AP008212">
    <property type="protein sequence ID" value="BAF19501.1"/>
    <property type="molecule type" value="Genomic_DNA"/>
</dbReference>
<dbReference type="KEGG" id="dosa:Os06g0351800"/>
<dbReference type="AlphaFoldDB" id="Q0DCC2"/>
<gene>
    <name evidence="2" type="ordered locus">Os06g0351800</name>
</gene>
<dbReference type="Proteomes" id="UP000000763">
    <property type="component" value="Chromosome 6"/>
</dbReference>
<feature type="region of interest" description="Disordered" evidence="1">
    <location>
        <begin position="188"/>
        <end position="207"/>
    </location>
</feature>
<organism evidence="2 3">
    <name type="scientific">Oryza sativa subsp. japonica</name>
    <name type="common">Rice</name>
    <dbReference type="NCBI Taxonomy" id="39947"/>
    <lineage>
        <taxon>Eukaryota</taxon>
        <taxon>Viridiplantae</taxon>
        <taxon>Streptophyta</taxon>
        <taxon>Embryophyta</taxon>
        <taxon>Tracheophyta</taxon>
        <taxon>Spermatophyta</taxon>
        <taxon>Magnoliopsida</taxon>
        <taxon>Liliopsida</taxon>
        <taxon>Poales</taxon>
        <taxon>Poaceae</taxon>
        <taxon>BOP clade</taxon>
        <taxon>Oryzoideae</taxon>
        <taxon>Oryzeae</taxon>
        <taxon>Oryzinae</taxon>
        <taxon>Oryza</taxon>
        <taxon>Oryza sativa</taxon>
    </lineage>
</organism>
<evidence type="ECO:0000313" key="3">
    <source>
        <dbReference type="Proteomes" id="UP000000763"/>
    </source>
</evidence>
<reference evidence="2 3" key="1">
    <citation type="journal article" date="2005" name="Nature">
        <title>The map-based sequence of the rice genome.</title>
        <authorList>
            <consortium name="International rice genome sequencing project (IRGSP)"/>
            <person name="Matsumoto T."/>
            <person name="Wu J."/>
            <person name="Kanamori H."/>
            <person name="Katayose Y."/>
            <person name="Fujisawa M."/>
            <person name="Namiki N."/>
            <person name="Mizuno H."/>
            <person name="Yamamoto K."/>
            <person name="Antonio B.A."/>
            <person name="Baba T."/>
            <person name="Sakata K."/>
            <person name="Nagamura Y."/>
            <person name="Aoki H."/>
            <person name="Arikawa K."/>
            <person name="Arita K."/>
            <person name="Bito T."/>
            <person name="Chiden Y."/>
            <person name="Fujitsuka N."/>
            <person name="Fukunaka R."/>
            <person name="Hamada M."/>
            <person name="Harada C."/>
            <person name="Hayashi A."/>
            <person name="Hijishita S."/>
            <person name="Honda M."/>
            <person name="Hosokawa S."/>
            <person name="Ichikawa Y."/>
            <person name="Idonuma A."/>
            <person name="Iijima M."/>
            <person name="Ikeda M."/>
            <person name="Ikeno M."/>
            <person name="Ito K."/>
            <person name="Ito S."/>
            <person name="Ito T."/>
            <person name="Ito Y."/>
            <person name="Ito Y."/>
            <person name="Iwabuchi A."/>
            <person name="Kamiya K."/>
            <person name="Karasawa W."/>
            <person name="Kurita K."/>
            <person name="Katagiri S."/>
            <person name="Kikuta A."/>
            <person name="Kobayashi H."/>
            <person name="Kobayashi N."/>
            <person name="Machita K."/>
            <person name="Maehara T."/>
            <person name="Masukawa M."/>
            <person name="Mizubayashi T."/>
            <person name="Mukai Y."/>
            <person name="Nagasaki H."/>
            <person name="Nagata Y."/>
            <person name="Naito S."/>
            <person name="Nakashima M."/>
            <person name="Nakama Y."/>
            <person name="Nakamichi Y."/>
            <person name="Nakamura M."/>
            <person name="Meguro A."/>
            <person name="Negishi M."/>
            <person name="Ohta I."/>
            <person name="Ohta T."/>
            <person name="Okamoto M."/>
            <person name="Ono N."/>
            <person name="Saji S."/>
            <person name="Sakaguchi M."/>
            <person name="Sakai K."/>
            <person name="Shibata M."/>
            <person name="Shimokawa T."/>
            <person name="Song J."/>
            <person name="Takazaki Y."/>
            <person name="Terasawa K."/>
            <person name="Tsugane M."/>
            <person name="Tsuji K."/>
            <person name="Ueda S."/>
            <person name="Waki K."/>
            <person name="Yamagata H."/>
            <person name="Yamamoto M."/>
            <person name="Yamamoto S."/>
            <person name="Yamane H."/>
            <person name="Yoshiki S."/>
            <person name="Yoshihara R."/>
            <person name="Yukawa K."/>
            <person name="Zhong H."/>
            <person name="Yano M."/>
            <person name="Yuan Q."/>
            <person name="Ouyang S."/>
            <person name="Liu J."/>
            <person name="Jones K.M."/>
            <person name="Gansberger K."/>
            <person name="Moffat K."/>
            <person name="Hill J."/>
            <person name="Bera J."/>
            <person name="Fadrosh D."/>
            <person name="Jin S."/>
            <person name="Johri S."/>
            <person name="Kim M."/>
            <person name="Overton L."/>
            <person name="Reardon M."/>
            <person name="Tsitrin T."/>
            <person name="Vuong H."/>
            <person name="Weaver B."/>
            <person name="Ciecko A."/>
            <person name="Tallon L."/>
            <person name="Jackson J."/>
            <person name="Pai G."/>
            <person name="Aken S.V."/>
            <person name="Utterback T."/>
            <person name="Reidmuller S."/>
            <person name="Feldblyum T."/>
            <person name="Hsiao J."/>
            <person name="Zismann V."/>
            <person name="Iobst S."/>
            <person name="de Vazeille A.R."/>
            <person name="Buell C.R."/>
            <person name="Ying K."/>
            <person name="Li Y."/>
            <person name="Lu T."/>
            <person name="Huang Y."/>
            <person name="Zhao Q."/>
            <person name="Feng Q."/>
            <person name="Zhang L."/>
            <person name="Zhu J."/>
            <person name="Weng Q."/>
            <person name="Mu J."/>
            <person name="Lu Y."/>
            <person name="Fan D."/>
            <person name="Liu Y."/>
            <person name="Guan J."/>
            <person name="Zhang Y."/>
            <person name="Yu S."/>
            <person name="Liu X."/>
            <person name="Zhang Y."/>
            <person name="Hong G."/>
            <person name="Han B."/>
            <person name="Choisne N."/>
            <person name="Demange N."/>
            <person name="Orjeda G."/>
            <person name="Samain S."/>
            <person name="Cattolico L."/>
            <person name="Pelletier E."/>
            <person name="Couloux A."/>
            <person name="Segurens B."/>
            <person name="Wincker P."/>
            <person name="D'Hont A."/>
            <person name="Scarpelli C."/>
            <person name="Weissenbach J."/>
            <person name="Salanoubat M."/>
            <person name="Quetier F."/>
            <person name="Yu Y."/>
            <person name="Kim H.R."/>
            <person name="Rambo T."/>
            <person name="Currie J."/>
            <person name="Collura K."/>
            <person name="Luo M."/>
            <person name="Yang T."/>
            <person name="Ammiraju J.S.S."/>
            <person name="Engler F."/>
            <person name="Soderlund C."/>
            <person name="Wing R.A."/>
            <person name="Palmer L.E."/>
            <person name="de la Bastide M."/>
            <person name="Spiegel L."/>
            <person name="Nascimento L."/>
            <person name="Zutavern T."/>
            <person name="O'Shaughnessy A."/>
            <person name="Dike S."/>
            <person name="Dedhia N."/>
            <person name="Preston R."/>
            <person name="Balija V."/>
            <person name="McCombie W.R."/>
            <person name="Chow T."/>
            <person name="Chen H."/>
            <person name="Chung M."/>
            <person name="Chen C."/>
            <person name="Shaw J."/>
            <person name="Wu H."/>
            <person name="Hsiao K."/>
            <person name="Chao Y."/>
            <person name="Chu M."/>
            <person name="Cheng C."/>
            <person name="Hour A."/>
            <person name="Lee P."/>
            <person name="Lin S."/>
            <person name="Lin Y."/>
            <person name="Liou J."/>
            <person name="Liu S."/>
            <person name="Hsing Y."/>
            <person name="Raghuvanshi S."/>
            <person name="Mohanty A."/>
            <person name="Bharti A.K."/>
            <person name="Gaur A."/>
            <person name="Gupta V."/>
            <person name="Kumar D."/>
            <person name="Ravi V."/>
            <person name="Vij S."/>
            <person name="Kapur A."/>
            <person name="Khurana P."/>
            <person name="Khurana P."/>
            <person name="Khurana J.P."/>
            <person name="Tyagi A.K."/>
            <person name="Gaikwad K."/>
            <person name="Singh A."/>
            <person name="Dalal V."/>
            <person name="Srivastava S."/>
            <person name="Dixit A."/>
            <person name="Pal A.K."/>
            <person name="Ghazi I.A."/>
            <person name="Yadav M."/>
            <person name="Pandit A."/>
            <person name="Bhargava A."/>
            <person name="Sureshbabu K."/>
            <person name="Batra K."/>
            <person name="Sharma T.R."/>
            <person name="Mohapatra T."/>
            <person name="Singh N.K."/>
            <person name="Messing J."/>
            <person name="Nelson A.B."/>
            <person name="Fuks G."/>
            <person name="Kavchok S."/>
            <person name="Keizer G."/>
            <person name="Linton E."/>
            <person name="Llaca V."/>
            <person name="Song R."/>
            <person name="Tanyolac B."/>
            <person name="Young S."/>
            <person name="Ho-Il K."/>
            <person name="Hahn J.H."/>
            <person name="Sangsakoo G."/>
            <person name="Vanavichit A."/>
            <person name="de Mattos Luiz.A.T."/>
            <person name="Zimmer P.D."/>
            <person name="Malone G."/>
            <person name="Dellagostin O."/>
            <person name="de Oliveira A.C."/>
            <person name="Bevan M."/>
            <person name="Bancroft I."/>
            <person name="Minx P."/>
            <person name="Cordum H."/>
            <person name="Wilson R."/>
            <person name="Cheng Z."/>
            <person name="Jin W."/>
            <person name="Jiang J."/>
            <person name="Leong S.A."/>
            <person name="Iwama H."/>
            <person name="Gojobori T."/>
            <person name="Itoh T."/>
            <person name="Niimura Y."/>
            <person name="Fujii Y."/>
            <person name="Habara T."/>
            <person name="Sakai H."/>
            <person name="Sato Y."/>
            <person name="Wilson G."/>
            <person name="Kumar K."/>
            <person name="McCouch S."/>
            <person name="Juretic N."/>
            <person name="Hoen D."/>
            <person name="Wright S."/>
            <person name="Bruskiewich R."/>
            <person name="Bureau T."/>
            <person name="Miyao A."/>
            <person name="Hirochika H."/>
            <person name="Nishikawa T."/>
            <person name="Kadowaki K."/>
            <person name="Sugiura M."/>
            <person name="Burr B."/>
            <person name="Sasaki T."/>
        </authorList>
    </citation>
    <scope>NUCLEOTIDE SEQUENCE [LARGE SCALE GENOMIC DNA]</scope>
    <source>
        <strain evidence="3">cv. Nipponbare</strain>
    </source>
</reference>
<accession>Q0DCC2</accession>
<sequence>MAGVARLMTAARVTARRRQEPPGERRWLNQLQELSCMCVHEVREAPGMLLMHGIGLVLTGGGGFGNGDGDRRWRRRWTISTLVAPSFEILEGKWRGGRGEDAGATAWPGLVQISGNGDDVTAAVHRARSRAPVCTAAFPSIGCTREDEIKRRNIRHGEESMERKRRGNDRGSSTIAAIIFFAAGDGEPVEKSSEDALPRMDRHWNGG</sequence>
<name>Q0DCC2_ORYSJ</name>
<reference evidence="3" key="2">
    <citation type="journal article" date="2008" name="Nucleic Acids Res.">
        <title>The rice annotation project database (RAP-DB): 2008 update.</title>
        <authorList>
            <consortium name="The rice annotation project (RAP)"/>
        </authorList>
    </citation>
    <scope>GENOME REANNOTATION</scope>
    <source>
        <strain evidence="3">cv. Nipponbare</strain>
    </source>
</reference>
<evidence type="ECO:0000313" key="2">
    <source>
        <dbReference type="EMBL" id="BAF19501.1"/>
    </source>
</evidence>
<proteinExistence type="predicted"/>